<evidence type="ECO:0000256" key="1">
    <source>
        <dbReference type="SAM" id="Phobius"/>
    </source>
</evidence>
<sequence length="69" mass="7929">MLGYIRDNIFLIIAFAIGFGIAVFSVFKPWKGGLWNYPSDPVEQRRLAVSVVASFVGMLFMMLHIYTRR</sequence>
<keyword evidence="1" id="KW-1133">Transmembrane helix</keyword>
<dbReference type="EMBL" id="QKOD01000001">
    <property type="protein sequence ID" value="RNJ46929.1"/>
    <property type="molecule type" value="Genomic_DNA"/>
</dbReference>
<comment type="caution">
    <text evidence="2">The sequence shown here is derived from an EMBL/GenBank/DDBJ whole genome shotgun (WGS) entry which is preliminary data.</text>
</comment>
<feature type="transmembrane region" description="Helical" evidence="1">
    <location>
        <begin position="47"/>
        <end position="66"/>
    </location>
</feature>
<name>A0A3M9XFU3_9HYPH</name>
<keyword evidence="1" id="KW-0812">Transmembrane</keyword>
<dbReference type="Proteomes" id="UP000275436">
    <property type="component" value="Unassembled WGS sequence"/>
</dbReference>
<keyword evidence="1" id="KW-0472">Membrane</keyword>
<protein>
    <submittedName>
        <fullName evidence="2">Uncharacterized protein</fullName>
    </submittedName>
</protein>
<evidence type="ECO:0000313" key="2">
    <source>
        <dbReference type="EMBL" id="RNJ46929.1"/>
    </source>
</evidence>
<reference evidence="2 3" key="1">
    <citation type="journal article" date="2018" name="Mol. Plant Microbe Interact.">
        <title>Taxonomically Different Co-Microsymbionts of a Relict Legume, Oxytropis popoviana, Have Complementary Sets of Symbiotic Genes and Together Increase the Efficiency of Plant Nodulation.</title>
        <authorList>
            <person name="Safronova V."/>
            <person name="Belimov A."/>
            <person name="Sazanova A."/>
            <person name="Chirak E."/>
            <person name="Verkhozina A."/>
            <person name="Kuznetsova I."/>
            <person name="Andronov E."/>
            <person name="Puhalsky J."/>
            <person name="Tikhonovich I."/>
        </authorList>
    </citation>
    <scope>NUCLEOTIDE SEQUENCE [LARGE SCALE GENOMIC DNA]</scope>
    <source>
        <strain evidence="2 3">Opo-235</strain>
    </source>
</reference>
<gene>
    <name evidence="2" type="ORF">DNR46_03385</name>
</gene>
<dbReference type="AlphaFoldDB" id="A0A3M9XFU3"/>
<feature type="transmembrane region" description="Helical" evidence="1">
    <location>
        <begin position="9"/>
        <end position="27"/>
    </location>
</feature>
<proteinExistence type="predicted"/>
<organism evidence="2 3">
    <name type="scientific">Mesorhizobium japonicum</name>
    <dbReference type="NCBI Taxonomy" id="2066070"/>
    <lineage>
        <taxon>Bacteria</taxon>
        <taxon>Pseudomonadati</taxon>
        <taxon>Pseudomonadota</taxon>
        <taxon>Alphaproteobacteria</taxon>
        <taxon>Hyphomicrobiales</taxon>
        <taxon>Phyllobacteriaceae</taxon>
        <taxon>Mesorhizobium</taxon>
    </lineage>
</organism>
<accession>A0A3M9XFU3</accession>
<evidence type="ECO:0000313" key="3">
    <source>
        <dbReference type="Proteomes" id="UP000275436"/>
    </source>
</evidence>